<evidence type="ECO:0000313" key="2">
    <source>
        <dbReference type="Proteomes" id="UP000807769"/>
    </source>
</evidence>
<gene>
    <name evidence="1" type="ORF">BJ212DRAFT_1298872</name>
</gene>
<name>A0A9P7ED56_9AGAM</name>
<protein>
    <submittedName>
        <fullName evidence="1">Uncharacterized protein</fullName>
    </submittedName>
</protein>
<reference evidence="1" key="1">
    <citation type="journal article" date="2020" name="New Phytol.">
        <title>Comparative genomics reveals dynamic genome evolution in host specialist ectomycorrhizal fungi.</title>
        <authorList>
            <person name="Lofgren L.A."/>
            <person name="Nguyen N.H."/>
            <person name="Vilgalys R."/>
            <person name="Ruytinx J."/>
            <person name="Liao H.L."/>
            <person name="Branco S."/>
            <person name="Kuo A."/>
            <person name="LaButti K."/>
            <person name="Lipzen A."/>
            <person name="Andreopoulos W."/>
            <person name="Pangilinan J."/>
            <person name="Riley R."/>
            <person name="Hundley H."/>
            <person name="Na H."/>
            <person name="Barry K."/>
            <person name="Grigoriev I.V."/>
            <person name="Stajich J.E."/>
            <person name="Kennedy P.G."/>
        </authorList>
    </citation>
    <scope>NUCLEOTIDE SEQUENCE</scope>
    <source>
        <strain evidence="1">MN1</strain>
    </source>
</reference>
<sequence>MTWEVSWFHAGIKTTRPKTGDLLRVFARSAGVDTMILLEMFGDLLVLDTNVHRATIPVTWVHYNLVVMVAQGFLINQDGIHPILLQEYIMDHGQAEIITGDYKEMAENVTANQFVFILDQRGVARQEARVLTEIARFPPSSWVCANPLQWWWKGQVERTMITSSQYANVTIQERINTSNPVTKTISDWRVF</sequence>
<dbReference type="EMBL" id="JABBWG010000012">
    <property type="protein sequence ID" value="KAG1818009.1"/>
    <property type="molecule type" value="Genomic_DNA"/>
</dbReference>
<dbReference type="AlphaFoldDB" id="A0A9P7ED56"/>
<dbReference type="GeneID" id="64626777"/>
<accession>A0A9P7ED56</accession>
<organism evidence="1 2">
    <name type="scientific">Suillus subaureus</name>
    <dbReference type="NCBI Taxonomy" id="48587"/>
    <lineage>
        <taxon>Eukaryota</taxon>
        <taxon>Fungi</taxon>
        <taxon>Dikarya</taxon>
        <taxon>Basidiomycota</taxon>
        <taxon>Agaricomycotina</taxon>
        <taxon>Agaricomycetes</taxon>
        <taxon>Agaricomycetidae</taxon>
        <taxon>Boletales</taxon>
        <taxon>Suillineae</taxon>
        <taxon>Suillaceae</taxon>
        <taxon>Suillus</taxon>
    </lineage>
</organism>
<keyword evidence="2" id="KW-1185">Reference proteome</keyword>
<dbReference type="OrthoDB" id="10535982at2759"/>
<proteinExistence type="predicted"/>
<dbReference type="RefSeq" id="XP_041194069.1">
    <property type="nucleotide sequence ID" value="XM_041332760.1"/>
</dbReference>
<evidence type="ECO:0000313" key="1">
    <source>
        <dbReference type="EMBL" id="KAG1818009.1"/>
    </source>
</evidence>
<dbReference type="Proteomes" id="UP000807769">
    <property type="component" value="Unassembled WGS sequence"/>
</dbReference>
<comment type="caution">
    <text evidence="1">The sequence shown here is derived from an EMBL/GenBank/DDBJ whole genome shotgun (WGS) entry which is preliminary data.</text>
</comment>